<dbReference type="AlphaFoldDB" id="A0A921LC64"/>
<name>A0A921LC64_9BACT</name>
<proteinExistence type="predicted"/>
<organism evidence="1 2">
    <name type="scientific">Mediterranea massiliensis</name>
    <dbReference type="NCBI Taxonomy" id="1841865"/>
    <lineage>
        <taxon>Bacteria</taxon>
        <taxon>Pseudomonadati</taxon>
        <taxon>Bacteroidota</taxon>
        <taxon>Bacteroidia</taxon>
        <taxon>Bacteroidales</taxon>
        <taxon>Bacteroidaceae</taxon>
        <taxon>Mediterranea</taxon>
    </lineage>
</organism>
<accession>A0A921LC64</accession>
<dbReference type="Proteomes" id="UP000717835">
    <property type="component" value="Unassembled WGS sequence"/>
</dbReference>
<protein>
    <submittedName>
        <fullName evidence="1">IS66 family insertion sequence element accessory protein TnpB</fullName>
    </submittedName>
</protein>
<gene>
    <name evidence="1" type="primary">tnpB</name>
    <name evidence="1" type="ORF">K8W02_07195</name>
</gene>
<evidence type="ECO:0000313" key="2">
    <source>
        <dbReference type="Proteomes" id="UP000717835"/>
    </source>
</evidence>
<reference evidence="1" key="1">
    <citation type="journal article" date="2021" name="PeerJ">
        <title>Extensive microbial diversity within the chicken gut microbiome revealed by metagenomics and culture.</title>
        <authorList>
            <person name="Gilroy R."/>
            <person name="Ravi A."/>
            <person name="Getino M."/>
            <person name="Pursley I."/>
            <person name="Horton D.L."/>
            <person name="Alikhan N.F."/>
            <person name="Baker D."/>
            <person name="Gharbi K."/>
            <person name="Hall N."/>
            <person name="Watson M."/>
            <person name="Adriaenssens E.M."/>
            <person name="Foster-Nyarko E."/>
            <person name="Jarju S."/>
            <person name="Secka A."/>
            <person name="Antonio M."/>
            <person name="Oren A."/>
            <person name="Chaudhuri R.R."/>
            <person name="La Ragione R."/>
            <person name="Hildebrand F."/>
            <person name="Pallen M.J."/>
        </authorList>
    </citation>
    <scope>NUCLEOTIDE SEQUENCE</scope>
    <source>
        <strain evidence="1">CHK55-1828</strain>
    </source>
</reference>
<evidence type="ECO:0000313" key="1">
    <source>
        <dbReference type="EMBL" id="HJF92154.1"/>
    </source>
</evidence>
<comment type="caution">
    <text evidence="1">The sequence shown here is derived from an EMBL/GenBank/DDBJ whole genome shotgun (WGS) entry which is preliminary data.</text>
</comment>
<reference evidence="1" key="2">
    <citation type="submission" date="2021-09" db="EMBL/GenBank/DDBJ databases">
        <authorList>
            <person name="Gilroy R."/>
        </authorList>
    </citation>
    <scope>NUCLEOTIDE SEQUENCE</scope>
    <source>
        <strain evidence="1">CHK55-1828</strain>
    </source>
</reference>
<dbReference type="Pfam" id="PF05717">
    <property type="entry name" value="TnpB_IS66"/>
    <property type="match status" value="1"/>
</dbReference>
<dbReference type="EMBL" id="DYVX01000056">
    <property type="protein sequence ID" value="HJF92154.1"/>
    <property type="molecule type" value="Genomic_DNA"/>
</dbReference>
<dbReference type="InterPro" id="IPR008878">
    <property type="entry name" value="Transposase_IS66_Orf2"/>
</dbReference>
<dbReference type="RefSeq" id="WP_276827642.1">
    <property type="nucleotide sequence ID" value="NZ_CALUIP010000026.1"/>
</dbReference>
<sequence>MNRFYYLRNFHDMRCKYDRVLSVIHQQLNREPEEDEVFIVMSKDRRKVRLFAYDCRSFSLYEKRFASGYKFMQVYRQGEETVYSIQWKDVVVLLQNPVINSLNIR</sequence>